<dbReference type="Proteomes" id="UP001428817">
    <property type="component" value="Unassembled WGS sequence"/>
</dbReference>
<name>A0ABP9Q3W5_9PSEU</name>
<dbReference type="EMBL" id="BAABJP010000010">
    <property type="protein sequence ID" value="GAA5156266.1"/>
    <property type="molecule type" value="Genomic_DNA"/>
</dbReference>
<sequence>MPTRCDPAGWNSAVRAPRAVDGTTAPRARIILFALVSALIGGVVSRPNSPSRNFLLANGAPDKQTEFLRSPSMWPARWTPPQDPPGPAGSRGCIVGNNPGTFRLISGA</sequence>
<keyword evidence="3" id="KW-1185">Reference proteome</keyword>
<feature type="region of interest" description="Disordered" evidence="1">
    <location>
        <begin position="71"/>
        <end position="100"/>
    </location>
</feature>
<proteinExistence type="predicted"/>
<gene>
    <name evidence="2" type="ORF">GCM10023321_31720</name>
</gene>
<reference evidence="3" key="1">
    <citation type="journal article" date="2019" name="Int. J. Syst. Evol. Microbiol.">
        <title>The Global Catalogue of Microorganisms (GCM) 10K type strain sequencing project: providing services to taxonomists for standard genome sequencing and annotation.</title>
        <authorList>
            <consortium name="The Broad Institute Genomics Platform"/>
            <consortium name="The Broad Institute Genome Sequencing Center for Infectious Disease"/>
            <person name="Wu L."/>
            <person name="Ma J."/>
        </authorList>
    </citation>
    <scope>NUCLEOTIDE SEQUENCE [LARGE SCALE GENOMIC DNA]</scope>
    <source>
        <strain evidence="3">JCM 18303</strain>
    </source>
</reference>
<evidence type="ECO:0000313" key="3">
    <source>
        <dbReference type="Proteomes" id="UP001428817"/>
    </source>
</evidence>
<accession>A0ABP9Q3W5</accession>
<evidence type="ECO:0000313" key="2">
    <source>
        <dbReference type="EMBL" id="GAA5156266.1"/>
    </source>
</evidence>
<protein>
    <submittedName>
        <fullName evidence="2">Uncharacterized protein</fullName>
    </submittedName>
</protein>
<organism evidence="2 3">
    <name type="scientific">Pseudonocardia eucalypti</name>
    <dbReference type="NCBI Taxonomy" id="648755"/>
    <lineage>
        <taxon>Bacteria</taxon>
        <taxon>Bacillati</taxon>
        <taxon>Actinomycetota</taxon>
        <taxon>Actinomycetes</taxon>
        <taxon>Pseudonocardiales</taxon>
        <taxon>Pseudonocardiaceae</taxon>
        <taxon>Pseudonocardia</taxon>
    </lineage>
</organism>
<evidence type="ECO:0000256" key="1">
    <source>
        <dbReference type="SAM" id="MobiDB-lite"/>
    </source>
</evidence>
<comment type="caution">
    <text evidence="2">The sequence shown here is derived from an EMBL/GenBank/DDBJ whole genome shotgun (WGS) entry which is preliminary data.</text>
</comment>